<dbReference type="AlphaFoldDB" id="A0A5P8E8J5"/>
<dbReference type="PROSITE" id="PS51217">
    <property type="entry name" value="UVRD_HELICASE_CTER"/>
    <property type="match status" value="1"/>
</dbReference>
<gene>
    <name evidence="16" type="ORF">C7Y71_010195</name>
</gene>
<dbReference type="GO" id="GO:0033202">
    <property type="term" value="C:DNA helicase complex"/>
    <property type="evidence" value="ECO:0007669"/>
    <property type="project" value="TreeGrafter"/>
</dbReference>
<keyword evidence="7" id="KW-0413">Isomerase</keyword>
<evidence type="ECO:0000256" key="8">
    <source>
        <dbReference type="ARBA" id="ARBA00034617"/>
    </source>
</evidence>
<dbReference type="InterPro" id="IPR013986">
    <property type="entry name" value="DExx_box_DNA_helicase_dom_sf"/>
</dbReference>
<dbReference type="InterPro" id="IPR014016">
    <property type="entry name" value="UvrD-like_ATP-bd"/>
</dbReference>
<dbReference type="Pfam" id="PF00580">
    <property type="entry name" value="UvrD-helicase"/>
    <property type="match status" value="1"/>
</dbReference>
<evidence type="ECO:0000256" key="2">
    <source>
        <dbReference type="ARBA" id="ARBA00022741"/>
    </source>
</evidence>
<comment type="catalytic activity">
    <reaction evidence="8">
        <text>Couples ATP hydrolysis with the unwinding of duplex DNA by translocating in the 3'-5' direction.</text>
        <dbReference type="EC" id="5.6.2.4"/>
    </reaction>
</comment>
<evidence type="ECO:0000256" key="12">
    <source>
        <dbReference type="PROSITE-ProRule" id="PRU00560"/>
    </source>
</evidence>
<dbReference type="Gene3D" id="1.10.10.160">
    <property type="match status" value="1"/>
</dbReference>
<dbReference type="GO" id="GO:0000725">
    <property type="term" value="P:recombinational repair"/>
    <property type="evidence" value="ECO:0007669"/>
    <property type="project" value="TreeGrafter"/>
</dbReference>
<feature type="region of interest" description="Disordered" evidence="13">
    <location>
        <begin position="685"/>
        <end position="727"/>
    </location>
</feature>
<dbReference type="GO" id="GO:0043138">
    <property type="term" value="F:3'-5' DNA helicase activity"/>
    <property type="evidence" value="ECO:0007669"/>
    <property type="project" value="UniProtKB-EC"/>
</dbReference>
<keyword evidence="17" id="KW-1185">Reference proteome</keyword>
<keyword evidence="4 12" id="KW-0347">Helicase</keyword>
<dbReference type="KEGG" id="alq:C7Y71_010195"/>
<dbReference type="GO" id="GO:0005524">
    <property type="term" value="F:ATP binding"/>
    <property type="evidence" value="ECO:0007669"/>
    <property type="project" value="UniProtKB-UniRule"/>
</dbReference>
<feature type="compositionally biased region" description="Low complexity" evidence="13">
    <location>
        <begin position="691"/>
        <end position="707"/>
    </location>
</feature>
<keyword evidence="5 12" id="KW-0067">ATP-binding</keyword>
<dbReference type="GO" id="GO:0003677">
    <property type="term" value="F:DNA binding"/>
    <property type="evidence" value="ECO:0007669"/>
    <property type="project" value="UniProtKB-KW"/>
</dbReference>
<comment type="similarity">
    <text evidence="1">Belongs to the helicase family. UvrD subfamily.</text>
</comment>
<dbReference type="EC" id="5.6.2.4" evidence="9"/>
<evidence type="ECO:0000256" key="11">
    <source>
        <dbReference type="ARBA" id="ARBA00048988"/>
    </source>
</evidence>
<feature type="domain" description="UvrD-like helicase C-terminal" evidence="15">
    <location>
        <begin position="291"/>
        <end position="571"/>
    </location>
</feature>
<evidence type="ECO:0000256" key="1">
    <source>
        <dbReference type="ARBA" id="ARBA00009922"/>
    </source>
</evidence>
<dbReference type="Gene3D" id="3.40.50.300">
    <property type="entry name" value="P-loop containing nucleotide triphosphate hydrolases"/>
    <property type="match status" value="2"/>
</dbReference>
<evidence type="ECO:0000313" key="16">
    <source>
        <dbReference type="EMBL" id="QFQ13349.1"/>
    </source>
</evidence>
<evidence type="ECO:0000256" key="13">
    <source>
        <dbReference type="SAM" id="MobiDB-lite"/>
    </source>
</evidence>
<keyword evidence="3 12" id="KW-0378">Hydrolase</keyword>
<evidence type="ECO:0000256" key="10">
    <source>
        <dbReference type="ARBA" id="ARBA00034923"/>
    </source>
</evidence>
<dbReference type="PROSITE" id="PS51198">
    <property type="entry name" value="UVRD_HELICASE_ATP_BIND"/>
    <property type="match status" value="1"/>
</dbReference>
<evidence type="ECO:0000256" key="7">
    <source>
        <dbReference type="ARBA" id="ARBA00023235"/>
    </source>
</evidence>
<dbReference type="RefSeq" id="WP_111897579.1">
    <property type="nucleotide sequence ID" value="NZ_CP033459.1"/>
</dbReference>
<dbReference type="InterPro" id="IPR014017">
    <property type="entry name" value="DNA_helicase_UvrD-like_C"/>
</dbReference>
<feature type="binding site" evidence="12">
    <location>
        <begin position="27"/>
        <end position="34"/>
    </location>
    <ligand>
        <name>ATP</name>
        <dbReference type="ChEBI" id="CHEBI:30616"/>
    </ligand>
</feature>
<dbReference type="Gene3D" id="1.10.486.10">
    <property type="entry name" value="PCRA, domain 4"/>
    <property type="match status" value="1"/>
</dbReference>
<dbReference type="CDD" id="cd17932">
    <property type="entry name" value="DEXQc_UvrD"/>
    <property type="match status" value="1"/>
</dbReference>
<dbReference type="InterPro" id="IPR000212">
    <property type="entry name" value="DNA_helicase_UvrD/REP"/>
</dbReference>
<feature type="domain" description="UvrD-like helicase ATP-binding" evidence="14">
    <location>
        <begin position="6"/>
        <end position="290"/>
    </location>
</feature>
<dbReference type="Pfam" id="PF13361">
    <property type="entry name" value="UvrD_C"/>
    <property type="match status" value="1"/>
</dbReference>
<accession>A0A5P8E8J5</accession>
<evidence type="ECO:0000313" key="17">
    <source>
        <dbReference type="Proteomes" id="UP000249375"/>
    </source>
</evidence>
<name>A0A5P8E8J5_9BACT</name>
<dbReference type="InterPro" id="IPR027417">
    <property type="entry name" value="P-loop_NTPase"/>
</dbReference>
<evidence type="ECO:0000256" key="6">
    <source>
        <dbReference type="ARBA" id="ARBA00023125"/>
    </source>
</evidence>
<evidence type="ECO:0000256" key="3">
    <source>
        <dbReference type="ARBA" id="ARBA00022801"/>
    </source>
</evidence>
<keyword evidence="6" id="KW-0238">DNA-binding</keyword>
<reference evidence="16 17" key="1">
    <citation type="submission" date="2018-11" db="EMBL/GenBank/DDBJ databases">
        <authorList>
            <person name="Na S.W."/>
            <person name="Baik M."/>
        </authorList>
    </citation>
    <scope>NUCLEOTIDE SEQUENCE [LARGE SCALE GENOMIC DNA]</scope>
    <source>
        <strain evidence="16 17">E39</strain>
    </source>
</reference>
<dbReference type="CDD" id="cd18807">
    <property type="entry name" value="SF1_C_UvrD"/>
    <property type="match status" value="1"/>
</dbReference>
<dbReference type="Proteomes" id="UP000249375">
    <property type="component" value="Chromosome"/>
</dbReference>
<proteinExistence type="inferred from homology"/>
<dbReference type="GO" id="GO:0005829">
    <property type="term" value="C:cytosol"/>
    <property type="evidence" value="ECO:0007669"/>
    <property type="project" value="TreeGrafter"/>
</dbReference>
<evidence type="ECO:0000259" key="15">
    <source>
        <dbReference type="PROSITE" id="PS51217"/>
    </source>
</evidence>
<dbReference type="Pfam" id="PF21196">
    <property type="entry name" value="PcrA_UvrD_tudor"/>
    <property type="match status" value="1"/>
</dbReference>
<dbReference type="PANTHER" id="PTHR11070">
    <property type="entry name" value="UVRD / RECB / PCRA DNA HELICASE FAMILY MEMBER"/>
    <property type="match status" value="1"/>
</dbReference>
<evidence type="ECO:0000256" key="4">
    <source>
        <dbReference type="ARBA" id="ARBA00022806"/>
    </source>
</evidence>
<comment type="catalytic activity">
    <reaction evidence="11">
        <text>ATP + H2O = ADP + phosphate + H(+)</text>
        <dbReference type="Rhea" id="RHEA:13065"/>
        <dbReference type="ChEBI" id="CHEBI:15377"/>
        <dbReference type="ChEBI" id="CHEBI:15378"/>
        <dbReference type="ChEBI" id="CHEBI:30616"/>
        <dbReference type="ChEBI" id="CHEBI:43474"/>
        <dbReference type="ChEBI" id="CHEBI:456216"/>
        <dbReference type="EC" id="5.6.2.4"/>
    </reaction>
</comment>
<dbReference type="GO" id="GO:0016887">
    <property type="term" value="F:ATP hydrolysis activity"/>
    <property type="evidence" value="ECO:0007669"/>
    <property type="project" value="RHEA"/>
</dbReference>
<dbReference type="OrthoDB" id="9810135at2"/>
<sequence>MLELEKELNASQIKAVTLTDAPLLVIAGAGSGKTRVLTYKVAYLLENGYKPWEILSLTFTNKAAREMNRRIEQLIGEGRTRHIWSGTFHSIFARILRQEAANIGYSPNFTIYDTTDSQSVIRRIVKEMGLDDKTYKPARILSCISEAKSRLVLPDAYAADTAIMRRNAARNISETHRIYKRYNELLQQSDAMDFDDLLLMTFLLFRDHDDIRRKYADRFRYILVDEYQDTNYAQHRIVMQLAPGGCICVVGDDAQSIYSFRGANIGNILSFSDQFKDTKIVKLERNYRSTKNIVRAANSIIAHNKRQIHKDVFSEEAEGEKIKVISAYSDKEEAIIVSKFIGNYHLRDHTELNDIAILYRTNAQSRAIEEALRDKNIPYRIYSGLSFYQRKEIKDVIAYLRLIINPHDDEALRRVINYPARGIGSTTLGKLQQAASDNGCSLWEACQHPTEMGADLNKGTLGKLGIFLQLIDDFREKEKTLDIVEATKYVVTTSGIQNDLLTDDDSESKRQNVDELLASIAHFAEERREMSGEESASLSQYLTEVSLLTDTDKTDDGSPKVTLMTVHAAKGLEYDTIFITGMEEGLFPSESHFASSAELEEERRLFYVAVTRAKKRCILTWCKNRFRYGKTEICDPSPFLDEIDASCLDKSSKTEGAGKNVFMNSTGSYGTGSFSIFGTRSSKSNNWHRATGSSSSGGTVPPRSTTGLQRLRKSDDTARNVDSISTPNGIVSVGQRIEHGRFGEGRVKTIEEEGSNSKITVVFDNVGEKKLLIKYAAFRIIG</sequence>
<evidence type="ECO:0000256" key="9">
    <source>
        <dbReference type="ARBA" id="ARBA00034808"/>
    </source>
</evidence>
<dbReference type="SUPFAM" id="SSF52540">
    <property type="entry name" value="P-loop containing nucleoside triphosphate hydrolases"/>
    <property type="match status" value="1"/>
</dbReference>
<dbReference type="PANTHER" id="PTHR11070:SF2">
    <property type="entry name" value="ATP-DEPENDENT DNA HELICASE SRS2"/>
    <property type="match status" value="1"/>
</dbReference>
<evidence type="ECO:0000256" key="5">
    <source>
        <dbReference type="ARBA" id="ARBA00022840"/>
    </source>
</evidence>
<organism evidence="16 17">
    <name type="scientific">Pseudoprevotella muciniphila</name>
    <dbReference type="NCBI Taxonomy" id="2133944"/>
    <lineage>
        <taxon>Bacteria</taxon>
        <taxon>Pseudomonadati</taxon>
        <taxon>Bacteroidota</taxon>
        <taxon>Bacteroidia</taxon>
        <taxon>Bacteroidales</taxon>
        <taxon>Prevotellaceae</taxon>
        <taxon>Pseudoprevotella</taxon>
    </lineage>
</organism>
<keyword evidence="2 12" id="KW-0547">Nucleotide-binding</keyword>
<protein>
    <recommendedName>
        <fullName evidence="9">DNA 3'-5' helicase</fullName>
        <ecNumber evidence="9">5.6.2.4</ecNumber>
    </recommendedName>
    <alternativeName>
        <fullName evidence="10">DNA 3'-5' helicase II</fullName>
    </alternativeName>
</protein>
<dbReference type="EMBL" id="CP033459">
    <property type="protein sequence ID" value="QFQ13349.1"/>
    <property type="molecule type" value="Genomic_DNA"/>
</dbReference>
<evidence type="ECO:0000259" key="14">
    <source>
        <dbReference type="PROSITE" id="PS51198"/>
    </source>
</evidence>